<feature type="domain" description="Alpha/beta hydrolase fold-3" evidence="2">
    <location>
        <begin position="64"/>
        <end position="247"/>
    </location>
</feature>
<keyword evidence="1 3" id="KW-0378">Hydrolase</keyword>
<dbReference type="InterPro" id="IPR050300">
    <property type="entry name" value="GDXG_lipolytic_enzyme"/>
</dbReference>
<evidence type="ECO:0000313" key="3">
    <source>
        <dbReference type="EMBL" id="MCR0982000.1"/>
    </source>
</evidence>
<name>A0ABT1X1M7_9PROT</name>
<dbReference type="PANTHER" id="PTHR48081">
    <property type="entry name" value="AB HYDROLASE SUPERFAMILY PROTEIN C4A8.06C"/>
    <property type="match status" value="1"/>
</dbReference>
<dbReference type="Pfam" id="PF07859">
    <property type="entry name" value="Abhydrolase_3"/>
    <property type="match status" value="1"/>
</dbReference>
<dbReference type="RefSeq" id="WP_257715668.1">
    <property type="nucleotide sequence ID" value="NZ_JANJOU010000004.1"/>
</dbReference>
<organism evidence="3 4">
    <name type="scientific">Roseomonas populi</name>
    <dbReference type="NCBI Taxonomy" id="3121582"/>
    <lineage>
        <taxon>Bacteria</taxon>
        <taxon>Pseudomonadati</taxon>
        <taxon>Pseudomonadota</taxon>
        <taxon>Alphaproteobacteria</taxon>
        <taxon>Acetobacterales</taxon>
        <taxon>Roseomonadaceae</taxon>
        <taxon>Roseomonas</taxon>
    </lineage>
</organism>
<dbReference type="PANTHER" id="PTHR48081:SF33">
    <property type="entry name" value="KYNURENINE FORMAMIDASE"/>
    <property type="match status" value="1"/>
</dbReference>
<dbReference type="InterPro" id="IPR029058">
    <property type="entry name" value="AB_hydrolase_fold"/>
</dbReference>
<evidence type="ECO:0000259" key="2">
    <source>
        <dbReference type="Pfam" id="PF07859"/>
    </source>
</evidence>
<evidence type="ECO:0000256" key="1">
    <source>
        <dbReference type="ARBA" id="ARBA00022801"/>
    </source>
</evidence>
<proteinExistence type="predicted"/>
<comment type="caution">
    <text evidence="3">The sequence shown here is derived from an EMBL/GenBank/DDBJ whole genome shotgun (WGS) entry which is preliminary data.</text>
</comment>
<protein>
    <submittedName>
        <fullName evidence="3">Alpha/beta hydrolase</fullName>
    </submittedName>
</protein>
<dbReference type="GO" id="GO:0016787">
    <property type="term" value="F:hydrolase activity"/>
    <property type="evidence" value="ECO:0007669"/>
    <property type="project" value="UniProtKB-KW"/>
</dbReference>
<reference evidence="3 4" key="1">
    <citation type="submission" date="2022-06" db="EMBL/GenBank/DDBJ databases">
        <title>Roseomonas CN29.</title>
        <authorList>
            <person name="Cheng Y."/>
            <person name="He X."/>
        </authorList>
    </citation>
    <scope>NUCLEOTIDE SEQUENCE [LARGE SCALE GENOMIC DNA]</scope>
    <source>
        <strain evidence="3 4">CN29</strain>
    </source>
</reference>
<dbReference type="EMBL" id="JANJOU010000004">
    <property type="protein sequence ID" value="MCR0982000.1"/>
    <property type="molecule type" value="Genomic_DNA"/>
</dbReference>
<evidence type="ECO:0000313" key="4">
    <source>
        <dbReference type="Proteomes" id="UP001524642"/>
    </source>
</evidence>
<dbReference type="InterPro" id="IPR013094">
    <property type="entry name" value="AB_hydrolase_3"/>
</dbReference>
<dbReference type="SUPFAM" id="SSF53474">
    <property type="entry name" value="alpha/beta-Hydrolases"/>
    <property type="match status" value="1"/>
</dbReference>
<keyword evidence="4" id="KW-1185">Reference proteome</keyword>
<gene>
    <name evidence="3" type="ORF">NRP21_08065</name>
</gene>
<dbReference type="Gene3D" id="3.40.50.1820">
    <property type="entry name" value="alpha/beta hydrolase"/>
    <property type="match status" value="1"/>
</dbReference>
<accession>A0ABT1X1M7</accession>
<sequence>MDLTWQYMTGQARPGHAALIAEFEQEGGAGVATLRPATDIPYGPHGRERFDFYAAPGAWRGTLAYFHAGYWQSRDKAQFRFLAPLLVARGLDVAMVNYPLCPDVTLPALLDSTRRAVGAVLAHAASLGRGGAALVAAGHSAGGQIVAELALSDWSGASPIAAIAGLSGVYELEPLTATPLNEKLRLDVETARALSPVLRARGGLPPAFFAVGGEETPAFLAQSARMARAWADAGNVAGEYVSPGADHFSLLRDPVVVERIAALPLS</sequence>
<dbReference type="Proteomes" id="UP001524642">
    <property type="component" value="Unassembled WGS sequence"/>
</dbReference>